<keyword evidence="2" id="KW-1185">Reference proteome</keyword>
<dbReference type="AlphaFoldDB" id="A0A285S571"/>
<evidence type="ECO:0000313" key="1">
    <source>
        <dbReference type="EMBL" id="SOC02164.1"/>
    </source>
</evidence>
<gene>
    <name evidence="1" type="ORF">SAMN05877831_10393</name>
</gene>
<dbReference type="Proteomes" id="UP000219111">
    <property type="component" value="Unassembled WGS sequence"/>
</dbReference>
<organism evidence="1 2">
    <name type="scientific">Rhodobacter maris</name>
    <dbReference type="NCBI Taxonomy" id="446682"/>
    <lineage>
        <taxon>Bacteria</taxon>
        <taxon>Pseudomonadati</taxon>
        <taxon>Pseudomonadota</taxon>
        <taxon>Alphaproteobacteria</taxon>
        <taxon>Rhodobacterales</taxon>
        <taxon>Rhodobacter group</taxon>
        <taxon>Rhodobacter</taxon>
    </lineage>
</organism>
<protein>
    <submittedName>
        <fullName evidence="1">Uncharacterized protein</fullName>
    </submittedName>
</protein>
<name>A0A285S571_9RHOB</name>
<sequence length="68" mass="7779">MTKLNAAEILNWIEGTATPGDSQDQIRGRFQKMFCEGESKAARAQLQSELRLALTMWELKRRQTRPNG</sequence>
<evidence type="ECO:0000313" key="2">
    <source>
        <dbReference type="Proteomes" id="UP000219111"/>
    </source>
</evidence>
<proteinExistence type="predicted"/>
<accession>A0A285S571</accession>
<reference evidence="2" key="1">
    <citation type="submission" date="2017-08" db="EMBL/GenBank/DDBJ databases">
        <authorList>
            <person name="Varghese N."/>
            <person name="Submissions S."/>
        </authorList>
    </citation>
    <scope>NUCLEOTIDE SEQUENCE [LARGE SCALE GENOMIC DNA]</scope>
    <source>
        <strain evidence="2">JA276</strain>
    </source>
</reference>
<dbReference type="RefSeq" id="WP_097069313.1">
    <property type="nucleotide sequence ID" value="NZ_OBMT01000003.1"/>
</dbReference>
<dbReference type="EMBL" id="OBMT01000003">
    <property type="protein sequence ID" value="SOC02164.1"/>
    <property type="molecule type" value="Genomic_DNA"/>
</dbReference>